<comment type="caution">
    <text evidence="2">The sequence shown here is derived from an EMBL/GenBank/DDBJ whole genome shotgun (WGS) entry which is preliminary data.</text>
</comment>
<evidence type="ECO:0000256" key="1">
    <source>
        <dbReference type="SAM" id="MobiDB-lite"/>
    </source>
</evidence>
<organism evidence="2 3">
    <name type="scientific">Trichinella spiralis</name>
    <name type="common">Trichina worm</name>
    <dbReference type="NCBI Taxonomy" id="6334"/>
    <lineage>
        <taxon>Eukaryota</taxon>
        <taxon>Metazoa</taxon>
        <taxon>Ecdysozoa</taxon>
        <taxon>Nematoda</taxon>
        <taxon>Enoplea</taxon>
        <taxon>Dorylaimia</taxon>
        <taxon>Trichinellida</taxon>
        <taxon>Trichinellidae</taxon>
        <taxon>Trichinella</taxon>
    </lineage>
</organism>
<evidence type="ECO:0000313" key="2">
    <source>
        <dbReference type="EMBL" id="KRY04239.1"/>
    </source>
</evidence>
<dbReference type="EMBL" id="JYDH01004474">
    <property type="protein sequence ID" value="KRY04239.1"/>
    <property type="molecule type" value="Genomic_DNA"/>
</dbReference>
<protein>
    <submittedName>
        <fullName evidence="2">Uncharacterized protein</fullName>
    </submittedName>
</protein>
<dbReference type="AlphaFoldDB" id="A0A0V0YVB3"/>
<proteinExistence type="predicted"/>
<dbReference type="Proteomes" id="UP000054776">
    <property type="component" value="Unassembled WGS sequence"/>
</dbReference>
<evidence type="ECO:0000313" key="3">
    <source>
        <dbReference type="Proteomes" id="UP000054776"/>
    </source>
</evidence>
<feature type="region of interest" description="Disordered" evidence="1">
    <location>
        <begin position="1"/>
        <end position="41"/>
    </location>
</feature>
<reference evidence="2 3" key="1">
    <citation type="submission" date="2015-01" db="EMBL/GenBank/DDBJ databases">
        <title>Evolution of Trichinella species and genotypes.</title>
        <authorList>
            <person name="Korhonen P.K."/>
            <person name="Edoardo P."/>
            <person name="Giuseppe L.R."/>
            <person name="Gasser R.B."/>
        </authorList>
    </citation>
    <scope>NUCLEOTIDE SEQUENCE [LARGE SCALE GENOMIC DNA]</scope>
    <source>
        <strain evidence="2">ISS3</strain>
    </source>
</reference>
<name>A0A0V0YVB3_TRISP</name>
<keyword evidence="3" id="KW-1185">Reference proteome</keyword>
<gene>
    <name evidence="2" type="ORF">T01_11880</name>
</gene>
<sequence>MPNSYGMHEQWVEYQNSNPNGNLPEILVGDVEESSSAMSNS</sequence>
<dbReference type="InParanoid" id="A0A0V0YVB3"/>
<accession>A0A0V0YVB3</accession>